<feature type="compositionally biased region" description="Basic and acidic residues" evidence="1">
    <location>
        <begin position="397"/>
        <end position="414"/>
    </location>
</feature>
<dbReference type="Proteomes" id="UP000799770">
    <property type="component" value="Unassembled WGS sequence"/>
</dbReference>
<name>A0A6A5ZE37_9PLEO</name>
<proteinExistence type="predicted"/>
<accession>A0A6A5ZE37</accession>
<evidence type="ECO:0000313" key="3">
    <source>
        <dbReference type="Proteomes" id="UP000799770"/>
    </source>
</evidence>
<feature type="region of interest" description="Disordered" evidence="1">
    <location>
        <begin position="1"/>
        <end position="21"/>
    </location>
</feature>
<dbReference type="OrthoDB" id="268428at2759"/>
<protein>
    <recommendedName>
        <fullName evidence="4">BTB domain-containing protein</fullName>
    </recommendedName>
</protein>
<evidence type="ECO:0000256" key="1">
    <source>
        <dbReference type="SAM" id="MobiDB-lite"/>
    </source>
</evidence>
<evidence type="ECO:0008006" key="4">
    <source>
        <dbReference type="Google" id="ProtNLM"/>
    </source>
</evidence>
<keyword evidence="3" id="KW-1185">Reference proteome</keyword>
<dbReference type="EMBL" id="ML977318">
    <property type="protein sequence ID" value="KAF2117789.1"/>
    <property type="molecule type" value="Genomic_DNA"/>
</dbReference>
<dbReference type="AlphaFoldDB" id="A0A6A5ZE37"/>
<evidence type="ECO:0000313" key="2">
    <source>
        <dbReference type="EMBL" id="KAF2117789.1"/>
    </source>
</evidence>
<feature type="compositionally biased region" description="Basic residues" evidence="1">
    <location>
        <begin position="415"/>
        <end position="425"/>
    </location>
</feature>
<feature type="region of interest" description="Disordered" evidence="1">
    <location>
        <begin position="397"/>
        <end position="456"/>
    </location>
</feature>
<gene>
    <name evidence="2" type="ORF">BDV96DRAFT_403048</name>
</gene>
<sequence length="473" mass="53057">MISTASICAPASGPASSSSNKTIGIPIARGGDFLVRIAPPVRPLAPSAAQNGPRSRPVLELRVSKNVLASNSAYFQGILGLQPGLSMVTIDDNGSNRHALELWLRAAHQAEVPKMLKAVHSRHVWNTVAVGKLYGFLPLEAPAVKAWFIDYYKETLQNGAYLTPGVARTLAYPCAYFDHAEGFMKLTKFLVFNMNDKLYSLNTSDYEALNNEARLLDAPLLSARLDVQDRLARELDHPLRKLHQATCACRKETAFDYEDALAAIGCWPIASAFTRYTLSQILEKLGTFNFTPDRKDCESGYCRLDFNKSVRIAITRTKEEFDGLCLDCMKRSKAPQAGQARKEYIEKNSPFKGCWDMDCRYGHAQTTWRHSWTGSPTDRRLILGADRGERVRHRELERERAREKEATAGREWAPRGRRSGRRRSHFSMGNGNGEAAALDGAEHEDIDDDDEFYDAEEDTYLTEDIAELNVRDE</sequence>
<organism evidence="2 3">
    <name type="scientific">Lophiotrema nucula</name>
    <dbReference type="NCBI Taxonomy" id="690887"/>
    <lineage>
        <taxon>Eukaryota</taxon>
        <taxon>Fungi</taxon>
        <taxon>Dikarya</taxon>
        <taxon>Ascomycota</taxon>
        <taxon>Pezizomycotina</taxon>
        <taxon>Dothideomycetes</taxon>
        <taxon>Pleosporomycetidae</taxon>
        <taxon>Pleosporales</taxon>
        <taxon>Lophiotremataceae</taxon>
        <taxon>Lophiotrema</taxon>
    </lineage>
</organism>
<feature type="compositionally biased region" description="Low complexity" evidence="1">
    <location>
        <begin position="1"/>
        <end position="19"/>
    </location>
</feature>
<reference evidence="2" key="1">
    <citation type="journal article" date="2020" name="Stud. Mycol.">
        <title>101 Dothideomycetes genomes: a test case for predicting lifestyles and emergence of pathogens.</title>
        <authorList>
            <person name="Haridas S."/>
            <person name="Albert R."/>
            <person name="Binder M."/>
            <person name="Bloem J."/>
            <person name="Labutti K."/>
            <person name="Salamov A."/>
            <person name="Andreopoulos B."/>
            <person name="Baker S."/>
            <person name="Barry K."/>
            <person name="Bills G."/>
            <person name="Bluhm B."/>
            <person name="Cannon C."/>
            <person name="Castanera R."/>
            <person name="Culley D."/>
            <person name="Daum C."/>
            <person name="Ezra D."/>
            <person name="Gonzalez J."/>
            <person name="Henrissat B."/>
            <person name="Kuo A."/>
            <person name="Liang C."/>
            <person name="Lipzen A."/>
            <person name="Lutzoni F."/>
            <person name="Magnuson J."/>
            <person name="Mondo S."/>
            <person name="Nolan M."/>
            <person name="Ohm R."/>
            <person name="Pangilinan J."/>
            <person name="Park H.-J."/>
            <person name="Ramirez L."/>
            <person name="Alfaro M."/>
            <person name="Sun H."/>
            <person name="Tritt A."/>
            <person name="Yoshinaga Y."/>
            <person name="Zwiers L.-H."/>
            <person name="Turgeon B."/>
            <person name="Goodwin S."/>
            <person name="Spatafora J."/>
            <person name="Crous P."/>
            <person name="Grigoriev I."/>
        </authorList>
    </citation>
    <scope>NUCLEOTIDE SEQUENCE</scope>
    <source>
        <strain evidence="2">CBS 627.86</strain>
    </source>
</reference>
<feature type="compositionally biased region" description="Acidic residues" evidence="1">
    <location>
        <begin position="442"/>
        <end position="456"/>
    </location>
</feature>